<keyword evidence="3" id="KW-0472">Membrane</keyword>
<name>A0A914AWK5_PATMI</name>
<keyword evidence="3" id="KW-1133">Transmembrane helix</keyword>
<dbReference type="Proteomes" id="UP000887568">
    <property type="component" value="Unplaced"/>
</dbReference>
<feature type="transmembrane region" description="Helical" evidence="3">
    <location>
        <begin position="82"/>
        <end position="102"/>
    </location>
</feature>
<sequence length="449" mass="48741">MNTERIAHKDGGWGWLVVGSTFIATFLRSSTVKVFAVLLPSIRDDMQLDTWVVGWLISVMFTISDFTGLPAAWLCSKSGHRLVVMTGGLMVGIGIVSSSLAVGTAHLLLSAIVTGLGLGMVENPPLALIGRYFQARYATANSLALSAIPIAIIVAPPMAQILLDTYGWRGTLLMWGGACLHMAVCGAVLRPVVIRGVERRDTPTADEASSPDRNEKTRTRRMRQFIQSSHLYLLKNFSFVTIVCVLCFERLTFLAWLIYLVPHGLEAGLTPYQAATLPSGTGVANLLGKVVQGVFVDSKLITSTALLYATAVTAGVSLMLDPLAKTFASMFVLGTVYGLAVGTLYPLGMTVLRDLVGDQRFIVALGWCTVVLGIFRMPMGFFPGWLYDVSGNYDTSFIVLGGIELLPVPLLTIDLIRRSRWWRGKANDRREDYERLIGISGDSLGKGGE</sequence>
<accession>A0A914AWK5</accession>
<evidence type="ECO:0000256" key="3">
    <source>
        <dbReference type="SAM" id="Phobius"/>
    </source>
</evidence>
<dbReference type="AlphaFoldDB" id="A0A914AWK5"/>
<dbReference type="PROSITE" id="PS50850">
    <property type="entry name" value="MFS"/>
    <property type="match status" value="1"/>
</dbReference>
<dbReference type="Pfam" id="PF07690">
    <property type="entry name" value="MFS_1"/>
    <property type="match status" value="1"/>
</dbReference>
<evidence type="ECO:0000256" key="2">
    <source>
        <dbReference type="SAM" id="MobiDB-lite"/>
    </source>
</evidence>
<dbReference type="InterPro" id="IPR020846">
    <property type="entry name" value="MFS_dom"/>
</dbReference>
<feature type="transmembrane region" description="Helical" evidence="3">
    <location>
        <begin position="142"/>
        <end position="163"/>
    </location>
</feature>
<evidence type="ECO:0000313" key="5">
    <source>
        <dbReference type="EnsemblMetazoa" id="XP_038068490.1"/>
    </source>
</evidence>
<dbReference type="GO" id="GO:0016020">
    <property type="term" value="C:membrane"/>
    <property type="evidence" value="ECO:0007669"/>
    <property type="project" value="UniProtKB-SubCell"/>
</dbReference>
<dbReference type="PANTHER" id="PTHR11360">
    <property type="entry name" value="MONOCARBOXYLATE TRANSPORTER"/>
    <property type="match status" value="1"/>
</dbReference>
<organism evidence="5 6">
    <name type="scientific">Patiria miniata</name>
    <name type="common">Bat star</name>
    <name type="synonym">Asterina miniata</name>
    <dbReference type="NCBI Taxonomy" id="46514"/>
    <lineage>
        <taxon>Eukaryota</taxon>
        <taxon>Metazoa</taxon>
        <taxon>Echinodermata</taxon>
        <taxon>Eleutherozoa</taxon>
        <taxon>Asterozoa</taxon>
        <taxon>Asteroidea</taxon>
        <taxon>Valvatacea</taxon>
        <taxon>Valvatida</taxon>
        <taxon>Asterinidae</taxon>
        <taxon>Patiria</taxon>
    </lineage>
</organism>
<evidence type="ECO:0000259" key="4">
    <source>
        <dbReference type="PROSITE" id="PS50850"/>
    </source>
</evidence>
<feature type="transmembrane region" description="Helical" evidence="3">
    <location>
        <begin position="175"/>
        <end position="193"/>
    </location>
</feature>
<comment type="subcellular location">
    <subcellularLocation>
        <location evidence="1">Membrane</location>
        <topology evidence="1">Multi-pass membrane protein</topology>
    </subcellularLocation>
</comment>
<feature type="transmembrane region" description="Helical" evidence="3">
    <location>
        <begin position="12"/>
        <end position="31"/>
    </location>
</feature>
<dbReference type="EnsemblMetazoa" id="XM_038212562.1">
    <property type="protein sequence ID" value="XP_038068490.1"/>
    <property type="gene ID" value="LOC119737910"/>
</dbReference>
<feature type="transmembrane region" description="Helical" evidence="3">
    <location>
        <begin position="360"/>
        <end position="377"/>
    </location>
</feature>
<dbReference type="GO" id="GO:0008028">
    <property type="term" value="F:monocarboxylic acid transmembrane transporter activity"/>
    <property type="evidence" value="ECO:0007669"/>
    <property type="project" value="TreeGrafter"/>
</dbReference>
<feature type="transmembrane region" description="Helical" evidence="3">
    <location>
        <begin position="326"/>
        <end position="348"/>
    </location>
</feature>
<dbReference type="GeneID" id="119737910"/>
<feature type="transmembrane region" description="Helical" evidence="3">
    <location>
        <begin position="231"/>
        <end position="259"/>
    </location>
</feature>
<reference evidence="5" key="1">
    <citation type="submission" date="2022-11" db="UniProtKB">
        <authorList>
            <consortium name="EnsemblMetazoa"/>
        </authorList>
    </citation>
    <scope>IDENTIFICATION</scope>
</reference>
<protein>
    <recommendedName>
        <fullName evidence="4">Major facilitator superfamily (MFS) profile domain-containing protein</fullName>
    </recommendedName>
</protein>
<dbReference type="InterPro" id="IPR011701">
    <property type="entry name" value="MFS"/>
</dbReference>
<feature type="region of interest" description="Disordered" evidence="2">
    <location>
        <begin position="200"/>
        <end position="219"/>
    </location>
</feature>
<dbReference type="InterPro" id="IPR036259">
    <property type="entry name" value="MFS_trans_sf"/>
</dbReference>
<feature type="transmembrane region" description="Helical" evidence="3">
    <location>
        <begin position="397"/>
        <end position="416"/>
    </location>
</feature>
<dbReference type="InterPro" id="IPR050327">
    <property type="entry name" value="Proton-linked_MCT"/>
</dbReference>
<feature type="domain" description="Major facilitator superfamily (MFS) profile" evidence="4">
    <location>
        <begin position="17"/>
        <end position="419"/>
    </location>
</feature>
<dbReference type="SUPFAM" id="SSF103473">
    <property type="entry name" value="MFS general substrate transporter"/>
    <property type="match status" value="1"/>
</dbReference>
<proteinExistence type="predicted"/>
<dbReference type="PANTHER" id="PTHR11360:SF303">
    <property type="entry name" value="MAJOR FACILITATOR SUPERFAMILY (MFS) PROFILE DOMAIN-CONTAINING PROTEIN"/>
    <property type="match status" value="1"/>
</dbReference>
<dbReference type="OMA" id="ASFFMYW"/>
<feature type="transmembrane region" description="Helical" evidence="3">
    <location>
        <begin position="51"/>
        <end position="75"/>
    </location>
</feature>
<evidence type="ECO:0000313" key="6">
    <source>
        <dbReference type="Proteomes" id="UP000887568"/>
    </source>
</evidence>
<dbReference type="RefSeq" id="XP_038068490.1">
    <property type="nucleotide sequence ID" value="XM_038212562.1"/>
</dbReference>
<keyword evidence="6" id="KW-1185">Reference proteome</keyword>
<evidence type="ECO:0000256" key="1">
    <source>
        <dbReference type="ARBA" id="ARBA00004141"/>
    </source>
</evidence>
<dbReference type="Gene3D" id="1.20.1250.20">
    <property type="entry name" value="MFS general substrate transporter like domains"/>
    <property type="match status" value="1"/>
</dbReference>
<dbReference type="OrthoDB" id="2213137at2759"/>
<keyword evidence="3" id="KW-0812">Transmembrane</keyword>
<feature type="transmembrane region" description="Helical" evidence="3">
    <location>
        <begin position="108"/>
        <end position="130"/>
    </location>
</feature>